<dbReference type="Gene3D" id="1.20.58.90">
    <property type="match status" value="1"/>
</dbReference>
<comment type="caution">
    <text evidence="12">The sequence shown here is derived from an EMBL/GenBank/DDBJ whole genome shotgun (WGS) entry which is preliminary data.</text>
</comment>
<keyword evidence="7 10" id="KW-0472">Membrane</keyword>
<dbReference type="InterPro" id="IPR010989">
    <property type="entry name" value="SNARE"/>
</dbReference>
<keyword evidence="2" id="KW-0813">Transport</keyword>
<evidence type="ECO:0000256" key="5">
    <source>
        <dbReference type="ARBA" id="ARBA00022989"/>
    </source>
</evidence>
<dbReference type="GO" id="GO:0016020">
    <property type="term" value="C:membrane"/>
    <property type="evidence" value="ECO:0007669"/>
    <property type="project" value="InterPro"/>
</dbReference>
<evidence type="ECO:0000313" key="13">
    <source>
        <dbReference type="Proteomes" id="UP000287651"/>
    </source>
</evidence>
<dbReference type="EMBL" id="AMZH03003795">
    <property type="protein sequence ID" value="RRT71128.1"/>
    <property type="molecule type" value="Genomic_DNA"/>
</dbReference>
<dbReference type="PANTHER" id="PTHR34949:SF6">
    <property type="entry name" value="EXPRESSED PROTEIN"/>
    <property type="match status" value="1"/>
</dbReference>
<evidence type="ECO:0000256" key="2">
    <source>
        <dbReference type="ARBA" id="ARBA00022448"/>
    </source>
</evidence>
<reference evidence="12 13" key="1">
    <citation type="journal article" date="2014" name="Agronomy (Basel)">
        <title>A Draft Genome Sequence for Ensete ventricosum, the Drought-Tolerant Tree Against Hunger.</title>
        <authorList>
            <person name="Harrison J."/>
            <person name="Moore K.A."/>
            <person name="Paszkiewicz K."/>
            <person name="Jones T."/>
            <person name="Grant M."/>
            <person name="Ambacheew D."/>
            <person name="Muzemil S."/>
            <person name="Studholme D.J."/>
        </authorList>
    </citation>
    <scope>NUCLEOTIDE SEQUENCE [LARGE SCALE GENOMIC DNA]</scope>
</reference>
<proteinExistence type="inferred from homology"/>
<evidence type="ECO:0000256" key="1">
    <source>
        <dbReference type="ARBA" id="ARBA00009063"/>
    </source>
</evidence>
<dbReference type="GO" id="GO:0005794">
    <property type="term" value="C:Golgi apparatus"/>
    <property type="evidence" value="ECO:0007669"/>
    <property type="project" value="UniProtKB-SubCell"/>
</dbReference>
<dbReference type="GO" id="GO:0015031">
    <property type="term" value="P:protein transport"/>
    <property type="evidence" value="ECO:0007669"/>
    <property type="project" value="UniProtKB-KW"/>
</dbReference>
<protein>
    <recommendedName>
        <fullName evidence="11">Syntaxin 6/10/61 N-terminal domain-containing protein</fullName>
    </recommendedName>
</protein>
<keyword evidence="3 10" id="KW-0812">Transmembrane</keyword>
<feature type="compositionally biased region" description="Basic and acidic residues" evidence="9">
    <location>
        <begin position="224"/>
        <end position="233"/>
    </location>
</feature>
<organism evidence="12 13">
    <name type="scientific">Ensete ventricosum</name>
    <name type="common">Abyssinian banana</name>
    <name type="synonym">Musa ensete</name>
    <dbReference type="NCBI Taxonomy" id="4639"/>
    <lineage>
        <taxon>Eukaryota</taxon>
        <taxon>Viridiplantae</taxon>
        <taxon>Streptophyta</taxon>
        <taxon>Embryophyta</taxon>
        <taxon>Tracheophyta</taxon>
        <taxon>Spermatophyta</taxon>
        <taxon>Magnoliopsida</taxon>
        <taxon>Liliopsida</taxon>
        <taxon>Zingiberales</taxon>
        <taxon>Musaceae</taxon>
        <taxon>Ensete</taxon>
    </lineage>
</organism>
<keyword evidence="4" id="KW-0653">Protein transport</keyword>
<dbReference type="SUPFAM" id="SSF47661">
    <property type="entry name" value="t-snare proteins"/>
    <property type="match status" value="1"/>
</dbReference>
<evidence type="ECO:0000256" key="8">
    <source>
        <dbReference type="ARBA" id="ARBA00037801"/>
    </source>
</evidence>
<accession>A0A427A4N6</accession>
<dbReference type="PANTHER" id="PTHR34949">
    <property type="entry name" value="OS05G0443700 PROTEIN"/>
    <property type="match status" value="1"/>
</dbReference>
<sequence length="360" mass="40572">MATTFDRWEKDPFFAAAEEVQDSADRLESVYRQWTYKRESASKSAGGDEPVSVELKRELYTALGTAKWQLEEFEKAVRSNDEALSVGEGTRARHSEFTLAIGSRISALENSLRETNLKAGEGALTWVRLDERENDELAQFLSYTSLEERKEIPISSTFDVKVGNDLIRRNGEALIGRSKGSCHSKQLSSLHIKDQKVHNIHRSASCAGDIGACAITIPSEGEDTSERSSDDRSNLPPPRVLSLSGLSSALDSTSRMRWYKNGFRKWSAQDQQDVMESIPLGNHEPSQGINGCYERSKSCLSSRGQDVYNKHLYGYLGAFQRLLRRSQYQIQYGHHIKTILWATLVVLLIGEIPFFYNLCF</sequence>
<dbReference type="Proteomes" id="UP000287651">
    <property type="component" value="Unassembled WGS sequence"/>
</dbReference>
<feature type="transmembrane region" description="Helical" evidence="10">
    <location>
        <begin position="339"/>
        <end position="359"/>
    </location>
</feature>
<feature type="domain" description="Syntaxin 6/10/61 N-terminal" evidence="11">
    <location>
        <begin position="11"/>
        <end position="108"/>
    </location>
</feature>
<evidence type="ECO:0000256" key="3">
    <source>
        <dbReference type="ARBA" id="ARBA00022692"/>
    </source>
</evidence>
<keyword evidence="6" id="KW-0333">Golgi apparatus</keyword>
<evidence type="ECO:0000259" key="11">
    <source>
        <dbReference type="Pfam" id="PF09177"/>
    </source>
</evidence>
<dbReference type="GO" id="GO:0048193">
    <property type="term" value="P:Golgi vesicle transport"/>
    <property type="evidence" value="ECO:0007669"/>
    <property type="project" value="InterPro"/>
</dbReference>
<evidence type="ECO:0000256" key="10">
    <source>
        <dbReference type="SAM" id="Phobius"/>
    </source>
</evidence>
<name>A0A427A4N6_ENSVE</name>
<dbReference type="InterPro" id="IPR015260">
    <property type="entry name" value="Syntaxin-6/10/61_N"/>
</dbReference>
<gene>
    <name evidence="12" type="ORF">B296_00035848</name>
</gene>
<evidence type="ECO:0000256" key="6">
    <source>
        <dbReference type="ARBA" id="ARBA00023034"/>
    </source>
</evidence>
<evidence type="ECO:0000256" key="4">
    <source>
        <dbReference type="ARBA" id="ARBA00022927"/>
    </source>
</evidence>
<evidence type="ECO:0000256" key="7">
    <source>
        <dbReference type="ARBA" id="ARBA00023136"/>
    </source>
</evidence>
<evidence type="ECO:0000256" key="9">
    <source>
        <dbReference type="SAM" id="MobiDB-lite"/>
    </source>
</evidence>
<comment type="subcellular location">
    <subcellularLocation>
        <location evidence="8">Golgi apparatus</location>
        <location evidence="8">trans-Golgi network membrane</location>
        <topology evidence="8">Single-pass type IV membrane protein</topology>
    </subcellularLocation>
</comment>
<dbReference type="AlphaFoldDB" id="A0A427A4N6"/>
<keyword evidence="5 10" id="KW-1133">Transmembrane helix</keyword>
<feature type="region of interest" description="Disordered" evidence="9">
    <location>
        <begin position="220"/>
        <end position="240"/>
    </location>
</feature>
<dbReference type="FunFam" id="1.20.58.90:FF:000004">
    <property type="entry name" value="Syntaxin 10"/>
    <property type="match status" value="1"/>
</dbReference>
<dbReference type="CDD" id="cd21442">
    <property type="entry name" value="SNARE_NTD_STX6-like"/>
    <property type="match status" value="1"/>
</dbReference>
<comment type="similarity">
    <text evidence="1">Belongs to the syntaxin family.</text>
</comment>
<dbReference type="Pfam" id="PF09177">
    <property type="entry name" value="STX6_10_61_N"/>
    <property type="match status" value="1"/>
</dbReference>
<evidence type="ECO:0000313" key="12">
    <source>
        <dbReference type="EMBL" id="RRT71128.1"/>
    </source>
</evidence>